<dbReference type="InterPro" id="IPR027417">
    <property type="entry name" value="P-loop_NTPase"/>
</dbReference>
<reference evidence="3" key="1">
    <citation type="submission" date="2010-05" db="EMBL/GenBank/DDBJ databases">
        <title>The Genome Sequence of Magnaporthe poae strain ATCC 64411.</title>
        <authorList>
            <consortium name="The Broad Institute Genome Sequencing Platform"/>
            <consortium name="Broad Institute Genome Sequencing Center for Infectious Disease"/>
            <person name="Ma L.-J."/>
            <person name="Dead R."/>
            <person name="Young S."/>
            <person name="Zeng Q."/>
            <person name="Koehrsen M."/>
            <person name="Alvarado L."/>
            <person name="Berlin A."/>
            <person name="Chapman S.B."/>
            <person name="Chen Z."/>
            <person name="Freedman E."/>
            <person name="Gellesch M."/>
            <person name="Goldberg J."/>
            <person name="Griggs A."/>
            <person name="Gujja S."/>
            <person name="Heilman E.R."/>
            <person name="Heiman D."/>
            <person name="Hepburn T."/>
            <person name="Howarth C."/>
            <person name="Jen D."/>
            <person name="Larson L."/>
            <person name="Mehta T."/>
            <person name="Neiman D."/>
            <person name="Pearson M."/>
            <person name="Roberts A."/>
            <person name="Saif S."/>
            <person name="Shea T."/>
            <person name="Shenoy N."/>
            <person name="Sisk P."/>
            <person name="Stolte C."/>
            <person name="Sykes S."/>
            <person name="Walk T."/>
            <person name="White J."/>
            <person name="Yandava C."/>
            <person name="Haas B."/>
            <person name="Nusbaum C."/>
            <person name="Birren B."/>
        </authorList>
    </citation>
    <scope>NUCLEOTIDE SEQUENCE</scope>
    <source>
        <strain evidence="3">ATCC 64411</strain>
    </source>
</reference>
<dbReference type="VEuPathDB" id="FungiDB:MAPG_07076"/>
<dbReference type="EnsemblFungi" id="MAPG_07076T0">
    <property type="protein sequence ID" value="MAPG_07076T0"/>
    <property type="gene ID" value="MAPG_07076"/>
</dbReference>
<name>A0A0C4E3Q9_MAGP6</name>
<organism evidence="4 5">
    <name type="scientific">Magnaporthiopsis poae (strain ATCC 64411 / 73-15)</name>
    <name type="common">Kentucky bluegrass fungus</name>
    <name type="synonym">Magnaporthe poae</name>
    <dbReference type="NCBI Taxonomy" id="644358"/>
    <lineage>
        <taxon>Eukaryota</taxon>
        <taxon>Fungi</taxon>
        <taxon>Dikarya</taxon>
        <taxon>Ascomycota</taxon>
        <taxon>Pezizomycotina</taxon>
        <taxon>Sordariomycetes</taxon>
        <taxon>Sordariomycetidae</taxon>
        <taxon>Magnaporthales</taxon>
        <taxon>Magnaporthaceae</taxon>
        <taxon>Magnaporthiopsis</taxon>
    </lineage>
</organism>
<evidence type="ECO:0000313" key="3">
    <source>
        <dbReference type="EMBL" id="KLU88089.1"/>
    </source>
</evidence>
<dbReference type="EMBL" id="ADBL01001708">
    <property type="status" value="NOT_ANNOTATED_CDS"/>
    <property type="molecule type" value="Genomic_DNA"/>
</dbReference>
<feature type="domain" description="AAA+ ATPase" evidence="2">
    <location>
        <begin position="274"/>
        <end position="402"/>
    </location>
</feature>
<evidence type="ECO:0000256" key="1">
    <source>
        <dbReference type="SAM" id="MobiDB-lite"/>
    </source>
</evidence>
<dbReference type="EMBL" id="ADBL01001707">
    <property type="status" value="NOT_ANNOTATED_CDS"/>
    <property type="molecule type" value="Genomic_DNA"/>
</dbReference>
<dbReference type="SMART" id="SM00382">
    <property type="entry name" value="AAA"/>
    <property type="match status" value="1"/>
</dbReference>
<dbReference type="InterPro" id="IPR003593">
    <property type="entry name" value="AAA+_ATPase"/>
</dbReference>
<evidence type="ECO:0000259" key="2">
    <source>
        <dbReference type="SMART" id="SM00382"/>
    </source>
</evidence>
<dbReference type="GO" id="GO:0016887">
    <property type="term" value="F:ATP hydrolysis activity"/>
    <property type="evidence" value="ECO:0007669"/>
    <property type="project" value="InterPro"/>
</dbReference>
<keyword evidence="5" id="KW-1185">Reference proteome</keyword>
<feature type="region of interest" description="Disordered" evidence="1">
    <location>
        <begin position="509"/>
        <end position="539"/>
    </location>
</feature>
<dbReference type="OrthoDB" id="10042665at2759"/>
<reference evidence="4" key="4">
    <citation type="journal article" date="2015" name="G3 (Bethesda)">
        <title>Genome sequences of three phytopathogenic species of the Magnaporthaceae family of fungi.</title>
        <authorList>
            <person name="Okagaki L.H."/>
            <person name="Nunes C.C."/>
            <person name="Sailsbery J."/>
            <person name="Clay B."/>
            <person name="Brown D."/>
            <person name="John T."/>
            <person name="Oh Y."/>
            <person name="Young N."/>
            <person name="Fitzgerald M."/>
            <person name="Haas B.J."/>
            <person name="Zeng Q."/>
            <person name="Young S."/>
            <person name="Adiconis X."/>
            <person name="Fan L."/>
            <person name="Levin J.Z."/>
            <person name="Mitchell T.K."/>
            <person name="Okubara P.A."/>
            <person name="Farman M.L."/>
            <person name="Kohn L.M."/>
            <person name="Birren B."/>
            <person name="Ma L.-J."/>
            <person name="Dean R.A."/>
        </authorList>
    </citation>
    <scope>NUCLEOTIDE SEQUENCE</scope>
    <source>
        <strain evidence="4">ATCC 64411 / 73-15</strain>
    </source>
</reference>
<feature type="region of interest" description="Disordered" evidence="1">
    <location>
        <begin position="96"/>
        <end position="129"/>
    </location>
</feature>
<dbReference type="Pfam" id="PF00004">
    <property type="entry name" value="AAA"/>
    <property type="match status" value="1"/>
</dbReference>
<dbReference type="GO" id="GO:0005524">
    <property type="term" value="F:ATP binding"/>
    <property type="evidence" value="ECO:0007669"/>
    <property type="project" value="InterPro"/>
</dbReference>
<sequence>MAGGSEDTGSVASFEDLAGPSQQDSLVRALPQTKEDAGDEPVPKILYVVQYSIDGKVVDTHKSDKPFDGPGDNPKSAEDGKSPVIEILTKIKSSASRIYHHRPRGPGYPPPPPVYSDEEYDSDSGSTSKRGTTKMIIHSRLLKGALRAVVGYWPGVDFMAERVVCVWDAASSPGKPGRFAGFEDLDPVVDKAPQSDLYYLALQKDIPAFILSERRWGYVRVEYLTSVKPDREAFKHLVLDDEVKHTVKTLIGKFANDGGMLSPWPRDLIKNKGEGRIFLLHGSPGVGKTATCEAAAEIAQRPLLCLKSGDLGSSISDCIDQNLDHFLQLGERYGALVLLDEADVYLERRRTSDISRNSLVSIFLRALEYYKGVLFLTTNRVASFDSAFTSRIHVALHYRRLNDADRATIWETSFDRLERDSSGSGGAGAARVPVQVSLAAREFARESREVLTLRLNGRQIKNALQVAVALAESEADYDRDDGDDVTKGRRVVVSDRHIRAVIKMNQGFKDFTKGRGGSADDDSEEDDASEAAASSGEDE</sequence>
<accession>A0A0C4E3Q9</accession>
<feature type="region of interest" description="Disordered" evidence="1">
    <location>
        <begin position="1"/>
        <end position="42"/>
    </location>
</feature>
<reference evidence="5" key="2">
    <citation type="submission" date="2010-05" db="EMBL/GenBank/DDBJ databases">
        <title>The genome sequence of Magnaporthe poae strain ATCC 64411.</title>
        <authorList>
            <person name="Ma L.-J."/>
            <person name="Dead R."/>
            <person name="Young S."/>
            <person name="Zeng Q."/>
            <person name="Koehrsen M."/>
            <person name="Alvarado L."/>
            <person name="Berlin A."/>
            <person name="Chapman S.B."/>
            <person name="Chen Z."/>
            <person name="Freedman E."/>
            <person name="Gellesch M."/>
            <person name="Goldberg J."/>
            <person name="Griggs A."/>
            <person name="Gujja S."/>
            <person name="Heilman E.R."/>
            <person name="Heiman D."/>
            <person name="Hepburn T."/>
            <person name="Howarth C."/>
            <person name="Jen D."/>
            <person name="Larson L."/>
            <person name="Mehta T."/>
            <person name="Neiman D."/>
            <person name="Pearson M."/>
            <person name="Roberts A."/>
            <person name="Saif S."/>
            <person name="Shea T."/>
            <person name="Shenoy N."/>
            <person name="Sisk P."/>
            <person name="Stolte C."/>
            <person name="Sykes S."/>
            <person name="Walk T."/>
            <person name="White J."/>
            <person name="Yandava C."/>
            <person name="Haas B."/>
            <person name="Nusbaum C."/>
            <person name="Birren B."/>
        </authorList>
    </citation>
    <scope>NUCLEOTIDE SEQUENCE [LARGE SCALE GENOMIC DNA]</scope>
    <source>
        <strain evidence="5">ATCC 64411 / 73-15</strain>
    </source>
</reference>
<evidence type="ECO:0000313" key="4">
    <source>
        <dbReference type="EnsemblFungi" id="MAPG_07076T0"/>
    </source>
</evidence>
<dbReference type="InterPro" id="IPR056599">
    <property type="entry name" value="AAA_lid_fung"/>
</dbReference>
<dbReference type="Proteomes" id="UP000011715">
    <property type="component" value="Unassembled WGS sequence"/>
</dbReference>
<feature type="compositionally biased region" description="Low complexity" evidence="1">
    <location>
        <begin position="530"/>
        <end position="539"/>
    </location>
</feature>
<gene>
    <name evidence="3" type="ORF">MAPG_07076</name>
</gene>
<proteinExistence type="predicted"/>
<dbReference type="AlphaFoldDB" id="A0A0C4E3Q9"/>
<feature type="compositionally biased region" description="Acidic residues" evidence="1">
    <location>
        <begin position="519"/>
        <end position="529"/>
    </location>
</feature>
<evidence type="ECO:0000313" key="5">
    <source>
        <dbReference type="Proteomes" id="UP000011715"/>
    </source>
</evidence>
<protein>
    <recommendedName>
        <fullName evidence="2">AAA+ ATPase domain-containing protein</fullName>
    </recommendedName>
</protein>
<dbReference type="EMBL" id="GL876971">
    <property type="protein sequence ID" value="KLU88089.1"/>
    <property type="molecule type" value="Genomic_DNA"/>
</dbReference>
<feature type="region of interest" description="Disordered" evidence="1">
    <location>
        <begin position="59"/>
        <end position="83"/>
    </location>
</feature>
<dbReference type="Gene3D" id="3.40.50.300">
    <property type="entry name" value="P-loop containing nucleotide triphosphate hydrolases"/>
    <property type="match status" value="1"/>
</dbReference>
<reference evidence="3" key="3">
    <citation type="submission" date="2011-03" db="EMBL/GenBank/DDBJ databases">
        <title>Annotation of Magnaporthe poae ATCC 64411.</title>
        <authorList>
            <person name="Ma L.-J."/>
            <person name="Dead R."/>
            <person name="Young S.K."/>
            <person name="Zeng Q."/>
            <person name="Gargeya S."/>
            <person name="Fitzgerald M."/>
            <person name="Haas B."/>
            <person name="Abouelleil A."/>
            <person name="Alvarado L."/>
            <person name="Arachchi H.M."/>
            <person name="Berlin A."/>
            <person name="Brown A."/>
            <person name="Chapman S.B."/>
            <person name="Chen Z."/>
            <person name="Dunbar C."/>
            <person name="Freedman E."/>
            <person name="Gearin G."/>
            <person name="Gellesch M."/>
            <person name="Goldberg J."/>
            <person name="Griggs A."/>
            <person name="Gujja S."/>
            <person name="Heiman D."/>
            <person name="Howarth C."/>
            <person name="Larson L."/>
            <person name="Lui A."/>
            <person name="MacDonald P.J.P."/>
            <person name="Mehta T."/>
            <person name="Montmayeur A."/>
            <person name="Murphy C."/>
            <person name="Neiman D."/>
            <person name="Pearson M."/>
            <person name="Priest M."/>
            <person name="Roberts A."/>
            <person name="Saif S."/>
            <person name="Shea T."/>
            <person name="Shenoy N."/>
            <person name="Sisk P."/>
            <person name="Stolte C."/>
            <person name="Sykes S."/>
            <person name="Yandava C."/>
            <person name="Wortman J."/>
            <person name="Nusbaum C."/>
            <person name="Birren B."/>
        </authorList>
    </citation>
    <scope>NUCLEOTIDE SEQUENCE</scope>
    <source>
        <strain evidence="3">ATCC 64411</strain>
    </source>
</reference>
<dbReference type="InterPro" id="IPR003959">
    <property type="entry name" value="ATPase_AAA_core"/>
</dbReference>
<reference evidence="4" key="5">
    <citation type="submission" date="2015-06" db="UniProtKB">
        <authorList>
            <consortium name="EnsemblFungi"/>
        </authorList>
    </citation>
    <scope>IDENTIFICATION</scope>
    <source>
        <strain evidence="4">ATCC 64411</strain>
    </source>
</reference>
<dbReference type="PANTHER" id="PTHR46411">
    <property type="entry name" value="FAMILY ATPASE, PUTATIVE-RELATED"/>
    <property type="match status" value="1"/>
</dbReference>
<dbReference type="PANTHER" id="PTHR46411:SF2">
    <property type="entry name" value="AAA+ ATPASE DOMAIN-CONTAINING PROTEIN"/>
    <property type="match status" value="1"/>
</dbReference>
<dbReference type="STRING" id="644358.A0A0C4E3Q9"/>
<dbReference type="Pfam" id="PF23232">
    <property type="entry name" value="AAA_lid_13"/>
    <property type="match status" value="1"/>
</dbReference>
<dbReference type="SUPFAM" id="SSF52540">
    <property type="entry name" value="P-loop containing nucleoside triphosphate hydrolases"/>
    <property type="match status" value="1"/>
</dbReference>
<dbReference type="eggNOG" id="KOG0742">
    <property type="taxonomic scope" value="Eukaryota"/>
</dbReference>